<gene>
    <name evidence="8" type="ORF">A3860_14350</name>
</gene>
<feature type="domain" description="Peptidase S54 rhomboid" evidence="6">
    <location>
        <begin position="94"/>
        <end position="242"/>
    </location>
</feature>
<keyword evidence="2 5" id="KW-0812">Transmembrane</keyword>
<dbReference type="Proteomes" id="UP000192796">
    <property type="component" value="Unassembled WGS sequence"/>
</dbReference>
<evidence type="ECO:0000256" key="5">
    <source>
        <dbReference type="SAM" id="Phobius"/>
    </source>
</evidence>
<evidence type="ECO:0000256" key="2">
    <source>
        <dbReference type="ARBA" id="ARBA00022692"/>
    </source>
</evidence>
<evidence type="ECO:0000313" key="8">
    <source>
        <dbReference type="EMBL" id="OQP65775.1"/>
    </source>
</evidence>
<dbReference type="GO" id="GO:0016020">
    <property type="term" value="C:membrane"/>
    <property type="evidence" value="ECO:0007669"/>
    <property type="project" value="UniProtKB-SubCell"/>
</dbReference>
<accession>A0A1V9G561</accession>
<proteinExistence type="predicted"/>
<keyword evidence="9" id="KW-1185">Reference proteome</keyword>
<feature type="transmembrane region" description="Helical" evidence="5">
    <location>
        <begin position="43"/>
        <end position="64"/>
    </location>
</feature>
<keyword evidence="4 5" id="KW-0472">Membrane</keyword>
<dbReference type="SUPFAM" id="SSF144091">
    <property type="entry name" value="Rhomboid-like"/>
    <property type="match status" value="1"/>
</dbReference>
<feature type="transmembrane region" description="Helical" evidence="5">
    <location>
        <begin position="225"/>
        <end position="242"/>
    </location>
</feature>
<dbReference type="STRING" id="1703345.A3860_14350"/>
<feature type="transmembrane region" description="Helical" evidence="5">
    <location>
        <begin position="108"/>
        <end position="125"/>
    </location>
</feature>
<dbReference type="Pfam" id="PF20216">
    <property type="entry name" value="DUF6576"/>
    <property type="match status" value="1"/>
</dbReference>
<evidence type="ECO:0000313" key="9">
    <source>
        <dbReference type="Proteomes" id="UP000192796"/>
    </source>
</evidence>
<dbReference type="Gene3D" id="1.20.1540.10">
    <property type="entry name" value="Rhomboid-like"/>
    <property type="match status" value="1"/>
</dbReference>
<comment type="caution">
    <text evidence="8">The sequence shown here is derived from an EMBL/GenBank/DDBJ whole genome shotgun (WGS) entry which is preliminary data.</text>
</comment>
<reference evidence="8 9" key="1">
    <citation type="submission" date="2016-03" db="EMBL/GenBank/DDBJ databases">
        <title>Niastella vici sp. nov., isolated from farmland soil.</title>
        <authorList>
            <person name="Chen L."/>
            <person name="Wang D."/>
            <person name="Yang S."/>
            <person name="Wang G."/>
        </authorList>
    </citation>
    <scope>NUCLEOTIDE SEQUENCE [LARGE SCALE GENOMIC DNA]</scope>
    <source>
        <strain evidence="8 9">DJ57</strain>
    </source>
</reference>
<organism evidence="8 9">
    <name type="scientific">Niastella vici</name>
    <dbReference type="NCBI Taxonomy" id="1703345"/>
    <lineage>
        <taxon>Bacteria</taxon>
        <taxon>Pseudomonadati</taxon>
        <taxon>Bacteroidota</taxon>
        <taxon>Chitinophagia</taxon>
        <taxon>Chitinophagales</taxon>
        <taxon>Chitinophagaceae</taxon>
        <taxon>Niastella</taxon>
    </lineage>
</organism>
<evidence type="ECO:0000256" key="3">
    <source>
        <dbReference type="ARBA" id="ARBA00022989"/>
    </source>
</evidence>
<dbReference type="InterPro" id="IPR046483">
    <property type="entry name" value="DUF6576"/>
</dbReference>
<dbReference type="InterPro" id="IPR035952">
    <property type="entry name" value="Rhomboid-like_sf"/>
</dbReference>
<protein>
    <submittedName>
        <fullName evidence="8">Uncharacterized protein</fullName>
    </submittedName>
</protein>
<evidence type="ECO:0000259" key="6">
    <source>
        <dbReference type="Pfam" id="PF01694"/>
    </source>
</evidence>
<evidence type="ECO:0000259" key="7">
    <source>
        <dbReference type="Pfam" id="PF20216"/>
    </source>
</evidence>
<dbReference type="GO" id="GO:0004252">
    <property type="term" value="F:serine-type endopeptidase activity"/>
    <property type="evidence" value="ECO:0007669"/>
    <property type="project" value="InterPro"/>
</dbReference>
<dbReference type="EMBL" id="LVYD01000013">
    <property type="protein sequence ID" value="OQP65775.1"/>
    <property type="molecule type" value="Genomic_DNA"/>
</dbReference>
<dbReference type="Pfam" id="PF01694">
    <property type="entry name" value="Rhomboid"/>
    <property type="match status" value="1"/>
</dbReference>
<dbReference type="AlphaFoldDB" id="A0A1V9G561"/>
<evidence type="ECO:0000256" key="1">
    <source>
        <dbReference type="ARBA" id="ARBA00004141"/>
    </source>
</evidence>
<feature type="transmembrane region" description="Helical" evidence="5">
    <location>
        <begin position="199"/>
        <end position="219"/>
    </location>
</feature>
<keyword evidence="3 5" id="KW-1133">Transmembrane helix</keyword>
<comment type="subcellular location">
    <subcellularLocation>
        <location evidence="1">Membrane</location>
        <topology evidence="1">Multi-pass membrane protein</topology>
    </subcellularLocation>
</comment>
<dbReference type="PANTHER" id="PTHR43066">
    <property type="entry name" value="RHOMBOID-RELATED PROTEIN"/>
    <property type="match status" value="1"/>
</dbReference>
<sequence>MAGLPCVRVEESNDFFKFTKIYSVLREDRYRKRIGLGQDGNSLVLLIGIIAIVFCIFKFIWLVYNIADKDLAAYDQNIFNWLVVPGDFEKMMSRPWTLLSFMFMHSDPWDVVGNLLWLWAFGYIFQDLTGNNKLIPVFIYGSVGAALFFTGCYNLIPKLAPAASTVTLVGASAGITAIAIAATTLAPDYRIFPMINGGVPLWILTVIYLIIDFSLIAAHKGAPGHFAHLAGGLVGFLFIYQMRRGRDWSNWMNNFFDWITNLFNPDRQSWKKTAKTDLHYNSRGTQPYKKIPNITQKRIDEILDKINQQGYRFLTDEEKDILKRAAEDEEL</sequence>
<feature type="domain" description="DUF6576" evidence="7">
    <location>
        <begin position="294"/>
        <end position="324"/>
    </location>
</feature>
<feature type="transmembrane region" description="Helical" evidence="5">
    <location>
        <begin position="137"/>
        <end position="156"/>
    </location>
</feature>
<feature type="transmembrane region" description="Helical" evidence="5">
    <location>
        <begin position="162"/>
        <end position="187"/>
    </location>
</feature>
<dbReference type="InterPro" id="IPR022764">
    <property type="entry name" value="Peptidase_S54_rhomboid_dom"/>
</dbReference>
<dbReference type="PANTHER" id="PTHR43066:SF11">
    <property type="entry name" value="PEPTIDASE S54 RHOMBOID DOMAIN-CONTAINING PROTEIN"/>
    <property type="match status" value="1"/>
</dbReference>
<evidence type="ECO:0000256" key="4">
    <source>
        <dbReference type="ARBA" id="ARBA00023136"/>
    </source>
</evidence>
<name>A0A1V9G561_9BACT</name>